<dbReference type="EMBL" id="JARXRO010000015">
    <property type="protein sequence ID" value="MDH5834169.1"/>
    <property type="molecule type" value="Genomic_DNA"/>
</dbReference>
<dbReference type="SUPFAM" id="SSF54909">
    <property type="entry name" value="Dimeric alpha+beta barrel"/>
    <property type="match status" value="1"/>
</dbReference>
<dbReference type="Gene3D" id="3.30.70.1060">
    <property type="entry name" value="Dimeric alpha+beta barrel"/>
    <property type="match status" value="1"/>
</dbReference>
<dbReference type="Proteomes" id="UP001156873">
    <property type="component" value="Unassembled WGS sequence"/>
</dbReference>
<comment type="similarity">
    <text evidence="1">Belongs to the YciI family.</text>
</comment>
<evidence type="ECO:0000313" key="4">
    <source>
        <dbReference type="Proteomes" id="UP001156873"/>
    </source>
</evidence>
<protein>
    <submittedName>
        <fullName evidence="3">YciI family protein</fullName>
    </submittedName>
</protein>
<evidence type="ECO:0000313" key="3">
    <source>
        <dbReference type="EMBL" id="MDH5834169.1"/>
    </source>
</evidence>
<gene>
    <name evidence="3" type="ORF">QFW81_09560</name>
</gene>
<dbReference type="RefSeq" id="WP_280578610.1">
    <property type="nucleotide sequence ID" value="NZ_JARXRO010000015.1"/>
</dbReference>
<comment type="caution">
    <text evidence="3">The sequence shown here is derived from an EMBL/GenBank/DDBJ whole genome shotgun (WGS) entry which is preliminary data.</text>
</comment>
<evidence type="ECO:0000256" key="1">
    <source>
        <dbReference type="ARBA" id="ARBA00007689"/>
    </source>
</evidence>
<accession>A0ABT6JU12</accession>
<organism evidence="3 4">
    <name type="scientific">Luteimonas kalidii</name>
    <dbReference type="NCBI Taxonomy" id="3042025"/>
    <lineage>
        <taxon>Bacteria</taxon>
        <taxon>Pseudomonadati</taxon>
        <taxon>Pseudomonadota</taxon>
        <taxon>Gammaproteobacteria</taxon>
        <taxon>Lysobacterales</taxon>
        <taxon>Lysobacteraceae</taxon>
        <taxon>Luteimonas</taxon>
    </lineage>
</organism>
<sequence>MRRPGFDEALVAPHLAFLDELRAQGLVELSGGFDDRTGGAYLLRGVDSLEQAHAIVARDPLVTQGASDLILHAWHAR</sequence>
<dbReference type="InterPro" id="IPR005545">
    <property type="entry name" value="YCII"/>
</dbReference>
<feature type="domain" description="YCII-related" evidence="2">
    <location>
        <begin position="8"/>
        <end position="67"/>
    </location>
</feature>
<dbReference type="PANTHER" id="PTHR37828:SF1">
    <property type="entry name" value="YCII-RELATED DOMAIN-CONTAINING PROTEIN"/>
    <property type="match status" value="1"/>
</dbReference>
<proteinExistence type="inferred from homology"/>
<reference evidence="3 4" key="1">
    <citation type="submission" date="2023-04" db="EMBL/GenBank/DDBJ databases">
        <title>Luteimonas sp. M1R5S59.</title>
        <authorList>
            <person name="Sun J.-Q."/>
        </authorList>
    </citation>
    <scope>NUCLEOTIDE SEQUENCE [LARGE SCALE GENOMIC DNA]</scope>
    <source>
        <strain evidence="3 4">M1R5S59</strain>
    </source>
</reference>
<dbReference type="Pfam" id="PF03795">
    <property type="entry name" value="YCII"/>
    <property type="match status" value="1"/>
</dbReference>
<evidence type="ECO:0000259" key="2">
    <source>
        <dbReference type="Pfam" id="PF03795"/>
    </source>
</evidence>
<dbReference type="PANTHER" id="PTHR37828">
    <property type="entry name" value="GSR2449 PROTEIN"/>
    <property type="match status" value="1"/>
</dbReference>
<name>A0ABT6JU12_9GAMM</name>
<dbReference type="InterPro" id="IPR011008">
    <property type="entry name" value="Dimeric_a/b-barrel"/>
</dbReference>
<keyword evidence="4" id="KW-1185">Reference proteome</keyword>